<evidence type="ECO:0000313" key="2">
    <source>
        <dbReference type="Proteomes" id="UP001236014"/>
    </source>
</evidence>
<keyword evidence="2" id="KW-1185">Reference proteome</keyword>
<protein>
    <submittedName>
        <fullName evidence="1">Uncharacterized protein</fullName>
    </submittedName>
</protein>
<name>A0A9Y2MRW4_9PSEU</name>
<dbReference type="Proteomes" id="UP001236014">
    <property type="component" value="Chromosome"/>
</dbReference>
<dbReference type="EMBL" id="CP127294">
    <property type="protein sequence ID" value="WIX78910.1"/>
    <property type="molecule type" value="Genomic_DNA"/>
</dbReference>
<evidence type="ECO:0000313" key="1">
    <source>
        <dbReference type="EMBL" id="WIX78910.1"/>
    </source>
</evidence>
<proteinExistence type="predicted"/>
<accession>A0A9Y2MRW4</accession>
<reference evidence="1 2" key="1">
    <citation type="submission" date="2023-06" db="EMBL/GenBank/DDBJ databases">
        <authorList>
            <person name="Oyuntsetseg B."/>
            <person name="Kim S.B."/>
        </authorList>
    </citation>
    <scope>NUCLEOTIDE SEQUENCE [LARGE SCALE GENOMIC DNA]</scope>
    <source>
        <strain evidence="1 2">2-15</strain>
    </source>
</reference>
<dbReference type="AlphaFoldDB" id="A0A9Y2MRW4"/>
<dbReference type="KEGG" id="acab:QRX50_47575"/>
<dbReference type="RefSeq" id="WP_285969611.1">
    <property type="nucleotide sequence ID" value="NZ_CP127294.1"/>
</dbReference>
<sequence length="73" mass="8036">MIPHHVTEHLVAARQSELRTAASRHRATAAAALPRTLPTATVTARQRLGWLLVQTGLRLVTDRGRRPQITLPA</sequence>
<organism evidence="1 2">
    <name type="scientific">Amycolatopsis carbonis</name>
    <dbReference type="NCBI Taxonomy" id="715471"/>
    <lineage>
        <taxon>Bacteria</taxon>
        <taxon>Bacillati</taxon>
        <taxon>Actinomycetota</taxon>
        <taxon>Actinomycetes</taxon>
        <taxon>Pseudonocardiales</taxon>
        <taxon>Pseudonocardiaceae</taxon>
        <taxon>Amycolatopsis</taxon>
    </lineage>
</organism>
<gene>
    <name evidence="1" type="ORF">QRX50_47575</name>
</gene>